<dbReference type="Gene3D" id="3.30.420.10">
    <property type="entry name" value="Ribonuclease H-like superfamily/Ribonuclease H"/>
    <property type="match status" value="2"/>
</dbReference>
<feature type="domain" description="Integrase catalytic" evidence="3">
    <location>
        <begin position="951"/>
        <end position="1136"/>
    </location>
</feature>
<dbReference type="InterPro" id="IPR012337">
    <property type="entry name" value="RNaseH-like_sf"/>
</dbReference>
<dbReference type="SUPFAM" id="SSF53098">
    <property type="entry name" value="Ribonuclease H-like"/>
    <property type="match status" value="1"/>
</dbReference>
<dbReference type="InterPro" id="IPR008042">
    <property type="entry name" value="Retrotrans_Pao"/>
</dbReference>
<organism evidence="4 5">
    <name type="scientific">Haemonchus contortus</name>
    <name type="common">Barber pole worm</name>
    <dbReference type="NCBI Taxonomy" id="6289"/>
    <lineage>
        <taxon>Eukaryota</taxon>
        <taxon>Metazoa</taxon>
        <taxon>Ecdysozoa</taxon>
        <taxon>Nematoda</taxon>
        <taxon>Chromadorea</taxon>
        <taxon>Rhabditida</taxon>
        <taxon>Rhabditina</taxon>
        <taxon>Rhabditomorpha</taxon>
        <taxon>Strongyloidea</taxon>
        <taxon>Trichostrongylidae</taxon>
        <taxon>Haemonchus</taxon>
    </lineage>
</organism>
<dbReference type="Gene3D" id="3.10.10.10">
    <property type="entry name" value="HIV Type 1 Reverse Transcriptase, subunit A, domain 1"/>
    <property type="match status" value="1"/>
</dbReference>
<dbReference type="Pfam" id="PF17921">
    <property type="entry name" value="Integrase_H2C2"/>
    <property type="match status" value="1"/>
</dbReference>
<dbReference type="GO" id="GO:0003676">
    <property type="term" value="F:nucleic acid binding"/>
    <property type="evidence" value="ECO:0007669"/>
    <property type="project" value="InterPro"/>
</dbReference>
<dbReference type="InterPro" id="IPR009878">
    <property type="entry name" value="Phlebovirus_G2_fusion"/>
</dbReference>
<feature type="transmembrane region" description="Helical" evidence="2">
    <location>
        <begin position="1455"/>
        <end position="1478"/>
    </location>
</feature>
<keyword evidence="2" id="KW-1133">Transmembrane helix</keyword>
<dbReference type="InterPro" id="IPR000477">
    <property type="entry name" value="RT_dom"/>
</dbReference>
<dbReference type="Proteomes" id="UP000025227">
    <property type="component" value="Unplaced"/>
</dbReference>
<dbReference type="GO" id="GO:0042575">
    <property type="term" value="C:DNA polymerase complex"/>
    <property type="evidence" value="ECO:0007669"/>
    <property type="project" value="UniProtKB-ARBA"/>
</dbReference>
<dbReference type="Gene3D" id="1.10.340.70">
    <property type="match status" value="1"/>
</dbReference>
<keyword evidence="4" id="KW-1185">Reference proteome</keyword>
<evidence type="ECO:0000313" key="4">
    <source>
        <dbReference type="Proteomes" id="UP000025227"/>
    </source>
</evidence>
<dbReference type="GO" id="GO:0015074">
    <property type="term" value="P:DNA integration"/>
    <property type="evidence" value="ECO:0007669"/>
    <property type="project" value="InterPro"/>
</dbReference>
<feature type="transmembrane region" description="Helical" evidence="2">
    <location>
        <begin position="2009"/>
        <end position="2028"/>
    </location>
</feature>
<feature type="compositionally biased region" description="Polar residues" evidence="1">
    <location>
        <begin position="1285"/>
        <end position="1302"/>
    </location>
</feature>
<dbReference type="InterPro" id="IPR041588">
    <property type="entry name" value="Integrase_H2C2"/>
</dbReference>
<dbReference type="Pfam" id="PF00078">
    <property type="entry name" value="RVT_1"/>
    <property type="match status" value="1"/>
</dbReference>
<keyword evidence="2" id="KW-0812">Transmembrane</keyword>
<name>A0A7I5E7D9_HAECO</name>
<keyword evidence="2" id="KW-0472">Membrane</keyword>
<dbReference type="PROSITE" id="PS50994">
    <property type="entry name" value="INTEGRASE"/>
    <property type="match status" value="1"/>
</dbReference>
<dbReference type="Gene3D" id="2.60.40.3770">
    <property type="match status" value="1"/>
</dbReference>
<sequence>MFQSNVVTLKILTAHGMEINMKAQTKPIITNGFSSVHLSMEDKHFLQLNELWVCNPRVQGEHQNPHILVGLDYYYHLVPPNSKFLQLPSGLHIAKTIFGPSIHGRGIMPMQTNRSGTHERCSPLSTDPESKQLMQQLTAISEPTEAEMLNKLFELQGLGINPHELTREDTTFSYFQKYSKRIQINNGTVTAPLPLKENVTDLSDNYAVAYRRLISLWKHMQNNKEQQKWYTKTFEEYISTNVVEHADEVNTNSVGCYYMPHSGVWRPAKPKPLRIVFDASSKKCGQLSLNDAVHTGESFVNKIHDILVASRTGKIILLCDIQAAFTQIRLQEEHKDLCRFLWFKKANDPPTRDNIVEYRFTRLPFDLTASPSILNMVILAYLNHKDTDIAREIMDYLYVDNILLRANTTEEALQKYKDSKAIFAEIGMNLREYISNSSEVNAAIPEQDRLQGTKIKFLGVEFNTETDEFQVSTTMAQKDYLTKRDIVSQLSSIYDPIGVVGPLLVKLKSLMRQIYDTTLKWNDRVPAELCHKWQTACREINDVTIKMPRRAANDTDKRYTLWVFCDASKLAIAACAYLQNNDTHAVSQLISGKTRLTPKKTVQTIPKLELLAILIGITLAKTLQSKLRLKIPSISIVSDSEIALAWIKSTRKLPPFVTNQRKRIYQIKQQIEDAKETVVNFYYVPTNYNPADAGTRGLTSHTIKNHDWVRGPRWLETGPNITLLKSVENITEYVDSSDWEEPDQPKMTISHPVVSIPNDKLIDTTRYSRYTRLLRTLAVVCKTLSNWVHRCNQKRSTSIATANLTNFSKEMEICSDDIMSAEKMLLASEHRSVSIEELQRRFPRINIVRDENEVIRYESRIRNANLPYDTRSPIYIPNDSDLARLIITKIHNENAHCGKDHVLSLARQNYWIPQPSRAIKKYLKGCVICKRCHGLPFGAPEMPPLPKDRVVITKPFQNVGCDFMGPFDSKEKTKMYVCLYTCLTTRAVHLEVVENMTAVAFLNSFVRFASRRGVPKLIRTDCGTNFKVGQVVINNLYQNNDIDGYSVMSYSSSEGIKWIFNPPSAPWMGGVWERLVGTVKRCFSKAIGRKKLTFIEMTTAITRIEAIINTRPLTKVSLTDLNEIPLRPVDFLQGNLKFALPQASQISDHSDSEYDPELIQTVSQAKQAIAHSETIAAKFWEKWNTEYLTAIRDSHTKNLKQPRHISSKYPQLGEIVIVEQEYLPRGNWYYGKIIELIKSADGMIRSVKVRMPNQTVLHRPLNKLYPLEIRSNDEEIEESSGERSAVQSRLQENNTNERTSSVAEPLHSLQASRRNQERTSKTRAYEVMRNYERQLHSSSPTSINCSTWTLLTILLCAMSTGSANNSLMCADGSAIVDIQKTSFELCFNQECRTFINLSKKLVLKIPASPLHKLATVTTRVLRNNYTETVECPPIAFCEHASQMMTSSLIGNPHCWPMGAIASIAIMLYALGVIILISVKTVNHIVTRRGSTTPAQEIVVMNTFNPRPLNVSTTVTTMLVILAMLNSLQACQHGHMRHSVNMVCNNQGNCSYEYNDEVLFNHIQSELCISARYGNKTIGVIKIRQKPLKLVCSKVLQFFTRETRHEIFYTTRCAEAGSCTENRCNTLKPHENIEELQEAGQYPGYSACEHTCGGPLCGCFLPLEACSFIRVVQIPTSESVFEIVNCVEWVPIVEFEVEFKVHKLEQNRKFTLIPYITQSYDEISLTAISIQKPSSPLFDQRFAISEKEAFIVPNNFELPVQCPTANMATKSFVNCSNQMMCNCKSYKTPRTCHCSKHSIKDIRAEVENKLPITTPSVEFGLKNKQINAHSTMSEITLAIRSSLLINSAEFIVEQKCSVELSTVTGCYNCQEGAEVTAFCTTALESVVTIQCENLAFAANCDPFNKTTRIALELNKSLIAQKCFAICDKKEIPLELNGRLHYHVRYFPPTMLDEDNVKATTWPSFNDFHFPDLEPIARIVKGNWKITVTALAVITGALGITYMLGPLVITTILKVVHATIMIVVNIANNTKNRIAQWSQRIQ</sequence>
<dbReference type="InterPro" id="IPR043502">
    <property type="entry name" value="DNA/RNA_pol_sf"/>
</dbReference>
<feature type="transmembrane region" description="Helical" evidence="2">
    <location>
        <begin position="1984"/>
        <end position="2003"/>
    </location>
</feature>
<evidence type="ECO:0000256" key="2">
    <source>
        <dbReference type="SAM" id="Phobius"/>
    </source>
</evidence>
<dbReference type="PANTHER" id="PTHR47331:SF1">
    <property type="entry name" value="GAG-LIKE PROTEIN"/>
    <property type="match status" value="1"/>
</dbReference>
<proteinExistence type="predicted"/>
<evidence type="ECO:0000259" key="3">
    <source>
        <dbReference type="PROSITE" id="PS50994"/>
    </source>
</evidence>
<reference evidence="5" key="1">
    <citation type="submission" date="2020-12" db="UniProtKB">
        <authorList>
            <consortium name="WormBaseParasite"/>
        </authorList>
    </citation>
    <scope>IDENTIFICATION</scope>
    <source>
        <strain evidence="5">MHco3</strain>
    </source>
</reference>
<dbReference type="InterPro" id="IPR001584">
    <property type="entry name" value="Integrase_cat-core"/>
</dbReference>
<evidence type="ECO:0000256" key="1">
    <source>
        <dbReference type="SAM" id="MobiDB-lite"/>
    </source>
</evidence>
<dbReference type="InterPro" id="IPR040676">
    <property type="entry name" value="DUF5641"/>
</dbReference>
<dbReference type="Gene3D" id="3.30.70.270">
    <property type="match status" value="1"/>
</dbReference>
<protein>
    <submittedName>
        <fullName evidence="5">Integrase catalytic domain-containing protein</fullName>
    </submittedName>
</protein>
<dbReference type="InterPro" id="IPR036397">
    <property type="entry name" value="RNaseH_sf"/>
</dbReference>
<accession>A0A7I5E7D9</accession>
<feature type="region of interest" description="Disordered" evidence="1">
    <location>
        <begin position="1274"/>
        <end position="1322"/>
    </location>
</feature>
<dbReference type="Pfam" id="PF05380">
    <property type="entry name" value="Peptidase_A17"/>
    <property type="match status" value="1"/>
</dbReference>
<dbReference type="InterPro" id="IPR043128">
    <property type="entry name" value="Rev_trsase/Diguanyl_cyclase"/>
</dbReference>
<dbReference type="SUPFAM" id="SSF56672">
    <property type="entry name" value="DNA/RNA polymerases"/>
    <property type="match status" value="1"/>
</dbReference>
<evidence type="ECO:0000313" key="5">
    <source>
        <dbReference type="WBParaSite" id="HCON_00046350-00001"/>
    </source>
</evidence>
<dbReference type="OrthoDB" id="5875692at2759"/>
<dbReference type="WBParaSite" id="HCON_00046350-00001">
    <property type="protein sequence ID" value="HCON_00046350-00001"/>
    <property type="gene ID" value="HCON_00046350"/>
</dbReference>
<dbReference type="PANTHER" id="PTHR47331">
    <property type="entry name" value="PHD-TYPE DOMAIN-CONTAINING PROTEIN"/>
    <property type="match status" value="1"/>
</dbReference>
<dbReference type="Pfam" id="PF07245">
    <property type="entry name" value="Phlebovirus_G2"/>
    <property type="match status" value="1"/>
</dbReference>
<dbReference type="Pfam" id="PF18701">
    <property type="entry name" value="DUF5641"/>
    <property type="match status" value="1"/>
</dbReference>